<dbReference type="InterPro" id="IPR027558">
    <property type="entry name" value="Pre_pil_HX9DG_C"/>
</dbReference>
<gene>
    <name evidence="2" type="primary">xcpT_5</name>
    <name evidence="2" type="ORF">Pla175_19220</name>
</gene>
<dbReference type="InterPro" id="IPR012902">
    <property type="entry name" value="N_methyl_site"/>
</dbReference>
<evidence type="ECO:0000313" key="2">
    <source>
        <dbReference type="EMBL" id="QDU88544.1"/>
    </source>
</evidence>
<dbReference type="Pfam" id="PF07596">
    <property type="entry name" value="SBP_bac_10"/>
    <property type="match status" value="1"/>
</dbReference>
<organism evidence="2 3">
    <name type="scientific">Pirellulimonas nuda</name>
    <dbReference type="NCBI Taxonomy" id="2528009"/>
    <lineage>
        <taxon>Bacteria</taxon>
        <taxon>Pseudomonadati</taxon>
        <taxon>Planctomycetota</taxon>
        <taxon>Planctomycetia</taxon>
        <taxon>Pirellulales</taxon>
        <taxon>Lacipirellulaceae</taxon>
        <taxon>Pirellulimonas</taxon>
    </lineage>
</organism>
<dbReference type="InterPro" id="IPR045584">
    <property type="entry name" value="Pilin-like"/>
</dbReference>
<accession>A0A518DAN9</accession>
<evidence type="ECO:0000313" key="3">
    <source>
        <dbReference type="Proteomes" id="UP000317429"/>
    </source>
</evidence>
<dbReference type="NCBIfam" id="TIGR02532">
    <property type="entry name" value="IV_pilin_GFxxxE"/>
    <property type="match status" value="1"/>
</dbReference>
<dbReference type="Gene3D" id="3.30.700.10">
    <property type="entry name" value="Glycoprotein, Type 4 Pilin"/>
    <property type="match status" value="1"/>
</dbReference>
<reference evidence="2 3" key="1">
    <citation type="submission" date="2019-02" db="EMBL/GenBank/DDBJ databases">
        <title>Deep-cultivation of Planctomycetes and their phenomic and genomic characterization uncovers novel biology.</title>
        <authorList>
            <person name="Wiegand S."/>
            <person name="Jogler M."/>
            <person name="Boedeker C."/>
            <person name="Pinto D."/>
            <person name="Vollmers J."/>
            <person name="Rivas-Marin E."/>
            <person name="Kohn T."/>
            <person name="Peeters S.H."/>
            <person name="Heuer A."/>
            <person name="Rast P."/>
            <person name="Oberbeckmann S."/>
            <person name="Bunk B."/>
            <person name="Jeske O."/>
            <person name="Meyerdierks A."/>
            <person name="Storesund J.E."/>
            <person name="Kallscheuer N."/>
            <person name="Luecker S."/>
            <person name="Lage O.M."/>
            <person name="Pohl T."/>
            <person name="Merkel B.J."/>
            <person name="Hornburger P."/>
            <person name="Mueller R.-W."/>
            <person name="Bruemmer F."/>
            <person name="Labrenz M."/>
            <person name="Spormann A.M."/>
            <person name="Op den Camp H."/>
            <person name="Overmann J."/>
            <person name="Amann R."/>
            <person name="Jetten M.S.M."/>
            <person name="Mascher T."/>
            <person name="Medema M.H."/>
            <person name="Devos D.P."/>
            <person name="Kaster A.-K."/>
            <person name="Ovreas L."/>
            <person name="Rohde M."/>
            <person name="Galperin M.Y."/>
            <person name="Jogler C."/>
        </authorList>
    </citation>
    <scope>NUCLEOTIDE SEQUENCE [LARGE SCALE GENOMIC DNA]</scope>
    <source>
        <strain evidence="2 3">Pla175</strain>
    </source>
</reference>
<dbReference type="EMBL" id="CP036291">
    <property type="protein sequence ID" value="QDU88544.1"/>
    <property type="molecule type" value="Genomic_DNA"/>
</dbReference>
<dbReference type="Proteomes" id="UP000317429">
    <property type="component" value="Chromosome"/>
</dbReference>
<dbReference type="RefSeq" id="WP_197527382.1">
    <property type="nucleotide sequence ID" value="NZ_CP036291.1"/>
</dbReference>
<protein>
    <submittedName>
        <fullName evidence="2">Type II secretion system protein G</fullName>
    </submittedName>
</protein>
<dbReference type="KEGG" id="pnd:Pla175_19220"/>
<dbReference type="AlphaFoldDB" id="A0A518DAN9"/>
<dbReference type="InterPro" id="IPR011453">
    <property type="entry name" value="DUF1559"/>
</dbReference>
<keyword evidence="3" id="KW-1185">Reference proteome</keyword>
<evidence type="ECO:0000259" key="1">
    <source>
        <dbReference type="Pfam" id="PF07596"/>
    </source>
</evidence>
<name>A0A518DAN9_9BACT</name>
<feature type="domain" description="DUF1559" evidence="1">
    <location>
        <begin position="40"/>
        <end position="310"/>
    </location>
</feature>
<proteinExistence type="predicted"/>
<sequence length="338" mass="37256">MIHLRVCRACGPRSAFTLVELLVVIAIIGILVALLLPAVQAAREAARRTTCGNNLRQLGIALHNYHDTNGSFPIGAQGVTPITGNYDAQSPVRVPFCIYLFPYLEEGNKFDAFEFDSNAYTQIRGSLISQRLEAWTCPSDEPQIASACDGGLSTEAKGNYGLNWGAYTYYLPNPHDKSWKPIWGDLRAPFWIEFGAKMRQITDGTSNTYAMMEMRQAPAELGSGCDRRGRIWNEDSVTYQISTRTPPNANEPDTGWCIDRPELGLPCNRTSVGNGDRQNQHMASRSSHPGGVHTLMCDSSIQFTTDDIELNLWQIRSTIAGGEIAGDPIAKLDSGPRR</sequence>
<dbReference type="PANTHER" id="PTHR30093">
    <property type="entry name" value="GENERAL SECRETION PATHWAY PROTEIN G"/>
    <property type="match status" value="1"/>
</dbReference>
<dbReference type="Pfam" id="PF07963">
    <property type="entry name" value="N_methyl"/>
    <property type="match status" value="1"/>
</dbReference>
<dbReference type="SUPFAM" id="SSF54523">
    <property type="entry name" value="Pili subunits"/>
    <property type="match status" value="1"/>
</dbReference>
<dbReference type="NCBIfam" id="TIGR04294">
    <property type="entry name" value="pre_pil_HX9DG"/>
    <property type="match status" value="1"/>
</dbReference>
<dbReference type="PANTHER" id="PTHR30093:SF2">
    <property type="entry name" value="TYPE II SECRETION SYSTEM PROTEIN H"/>
    <property type="match status" value="1"/>
</dbReference>